<dbReference type="AlphaFoldDB" id="A0AAW0EM45"/>
<dbReference type="EMBL" id="JAECZO010000029">
    <property type="protein sequence ID" value="KAK7193985.1"/>
    <property type="molecule type" value="Genomic_DNA"/>
</dbReference>
<dbReference type="PANTHER" id="PTHR12997">
    <property type="entry name" value="TYPE I INOSITOL-1,4,5-TRISPHOSPHATE 5-PHOSPHATASE"/>
    <property type="match status" value="1"/>
</dbReference>
<dbReference type="Proteomes" id="UP001430356">
    <property type="component" value="Unassembled WGS sequence"/>
</dbReference>
<dbReference type="InterPro" id="IPR036691">
    <property type="entry name" value="Endo/exonu/phosph_ase_sf"/>
</dbReference>
<keyword evidence="4" id="KW-1185">Reference proteome</keyword>
<gene>
    <name evidence="3" type="ORF">NESM_000310700</name>
</gene>
<dbReference type="Gene3D" id="3.60.10.10">
    <property type="entry name" value="Endonuclease/exonuclease/phosphatase"/>
    <property type="match status" value="1"/>
</dbReference>
<feature type="compositionally biased region" description="Pro residues" evidence="2">
    <location>
        <begin position="589"/>
        <end position="599"/>
    </location>
</feature>
<dbReference type="PANTHER" id="PTHR12997:SF2">
    <property type="entry name" value="INOSITOL POLYPHOSPHATE-5-PHOSPHATASE A"/>
    <property type="match status" value="1"/>
</dbReference>
<keyword evidence="1" id="KW-0378">Hydrolase</keyword>
<evidence type="ECO:0000313" key="4">
    <source>
        <dbReference type="Proteomes" id="UP001430356"/>
    </source>
</evidence>
<dbReference type="SUPFAM" id="SSF56219">
    <property type="entry name" value="DNase I-like"/>
    <property type="match status" value="1"/>
</dbReference>
<comment type="caution">
    <text evidence="3">The sequence shown here is derived from an EMBL/GenBank/DDBJ whole genome shotgun (WGS) entry which is preliminary data.</text>
</comment>
<feature type="compositionally biased region" description="Low complexity" evidence="2">
    <location>
        <begin position="142"/>
        <end position="162"/>
    </location>
</feature>
<dbReference type="GO" id="GO:0004445">
    <property type="term" value="F:inositol-polyphosphate 5-phosphatase activity"/>
    <property type="evidence" value="ECO:0007669"/>
    <property type="project" value="InterPro"/>
</dbReference>
<evidence type="ECO:0000256" key="2">
    <source>
        <dbReference type="SAM" id="MobiDB-lite"/>
    </source>
</evidence>
<reference evidence="3 4" key="1">
    <citation type="journal article" date="2021" name="MBio">
        <title>A New Model Trypanosomatid, Novymonas esmeraldas: Genomic Perception of Its 'Candidatus Pandoraea novymonadis' Endosymbiont.</title>
        <authorList>
            <person name="Zakharova A."/>
            <person name="Saura A."/>
            <person name="Butenko A."/>
            <person name="Podesvova L."/>
            <person name="Warmusova S."/>
            <person name="Kostygov A.Y."/>
            <person name="Nenarokova A."/>
            <person name="Lukes J."/>
            <person name="Opperdoes F.R."/>
            <person name="Yurchenko V."/>
        </authorList>
    </citation>
    <scope>NUCLEOTIDE SEQUENCE [LARGE SCALE GENOMIC DNA]</scope>
    <source>
        <strain evidence="3 4">E262AT.01</strain>
    </source>
</reference>
<feature type="compositionally biased region" description="Pro residues" evidence="2">
    <location>
        <begin position="644"/>
        <end position="656"/>
    </location>
</feature>
<feature type="region of interest" description="Disordered" evidence="2">
    <location>
        <begin position="640"/>
        <end position="691"/>
    </location>
</feature>
<dbReference type="InterPro" id="IPR039737">
    <property type="entry name" value="INPP5A"/>
</dbReference>
<protein>
    <submittedName>
        <fullName evidence="3">Inositol-1,4,5-trisphosphate (IP3) 5-phosphatase</fullName>
    </submittedName>
</protein>
<evidence type="ECO:0000256" key="1">
    <source>
        <dbReference type="ARBA" id="ARBA00022801"/>
    </source>
</evidence>
<evidence type="ECO:0000313" key="3">
    <source>
        <dbReference type="EMBL" id="KAK7193985.1"/>
    </source>
</evidence>
<feature type="compositionally biased region" description="Low complexity" evidence="2">
    <location>
        <begin position="657"/>
        <end position="671"/>
    </location>
</feature>
<feature type="region of interest" description="Disordered" evidence="2">
    <location>
        <begin position="270"/>
        <end position="289"/>
    </location>
</feature>
<name>A0AAW0EM45_9TRYP</name>
<feature type="region of interest" description="Disordered" evidence="2">
    <location>
        <begin position="142"/>
        <end position="164"/>
    </location>
</feature>
<feature type="compositionally biased region" description="Low complexity" evidence="2">
    <location>
        <begin position="526"/>
        <end position="551"/>
    </location>
</feature>
<feature type="region of interest" description="Disordered" evidence="2">
    <location>
        <begin position="229"/>
        <end position="261"/>
    </location>
</feature>
<proteinExistence type="predicted"/>
<organism evidence="3 4">
    <name type="scientific">Novymonas esmeraldas</name>
    <dbReference type="NCBI Taxonomy" id="1808958"/>
    <lineage>
        <taxon>Eukaryota</taxon>
        <taxon>Discoba</taxon>
        <taxon>Euglenozoa</taxon>
        <taxon>Kinetoplastea</taxon>
        <taxon>Metakinetoplastina</taxon>
        <taxon>Trypanosomatida</taxon>
        <taxon>Trypanosomatidae</taxon>
        <taxon>Novymonas</taxon>
    </lineage>
</organism>
<feature type="region of interest" description="Disordered" evidence="2">
    <location>
        <begin position="526"/>
        <end position="600"/>
    </location>
</feature>
<accession>A0AAW0EM45</accession>
<sequence length="717" mass="75752">MSSSSPPAPVAGHVAAAAALRFSVDFDPTRADSQPSVLLLTQNVGGIEAALSGGGDALLQSPRSQMPDLGRDLSSAFATMSSAFTVPSFVHVSEEIEVDVGVSAAVRQQVAEFLADVRQWLHRLSYVAAAVRAAEGHFAATTAPPESAAGAAPPPSSSSGGELNADAHLRSYTTAARPPLVDVVVLHFQEIGGKYKNKQFNEYFKEQVRTALLPEAGWTSGLLMDEREGGGNVSSSHYRRSNVASAVRPRRHSTFDGSNASTTLNGDVSGIGSSAFRRPSASHSTDADVGGGELDADADTFFTAIGSVVFLSPRVMGIASCLSVPHRTYIPVVDDPLTYAGEAGRLFHSGKFAEAGRSRKGFLLVSLRLGTVQLNVCNVHLFNDDDNRTALASSPSPYAERRARALKEAVAECSAVVDLGEPLFVLGDFNVRLDGKPFLEWAESVAQVTVHAEKKRLRCPDHFWALFTDPATQQEMRGRFDVEPQHLMDEVASVSGVELAEMPVSFAPTYSRIAYRTRVASTTAKRAATAASSGTATPREAANTPEAPAPASWLRGAVPAGEEQAAASQHKARPPLSTPPPAVMSSSSPLPPLTPPLPSAPLKHVTASPYRDNLSHDRLPAWCDRVLFNVAGLDWVSGNRARASPPPAPPPPPPTASPGSSSAAAAAAPATGSGGAGLKGRQQQQQQQQRVGDQSRWYAYAAIDLMHTDHDGVFLLF</sequence>